<dbReference type="InterPro" id="IPR040495">
    <property type="entry name" value="HU-CCDC81_bac_1"/>
</dbReference>
<name>A0A7J5TYD9_9BACT</name>
<keyword evidence="3" id="KW-1185">Reference proteome</keyword>
<dbReference type="SUPFAM" id="SSF110997">
    <property type="entry name" value="Sporulation related repeat"/>
    <property type="match status" value="1"/>
</dbReference>
<dbReference type="InterPro" id="IPR007730">
    <property type="entry name" value="SPOR-like_dom"/>
</dbReference>
<evidence type="ECO:0000259" key="1">
    <source>
        <dbReference type="PROSITE" id="PS51724"/>
    </source>
</evidence>
<dbReference type="RefSeq" id="WP_152124687.1">
    <property type="nucleotide sequence ID" value="NZ_WELI01000005.1"/>
</dbReference>
<dbReference type="AlphaFoldDB" id="A0A7J5TYD9"/>
<dbReference type="Pfam" id="PF05036">
    <property type="entry name" value="SPOR"/>
    <property type="match status" value="1"/>
</dbReference>
<protein>
    <submittedName>
        <fullName evidence="2">SPOR domain-containing protein</fullName>
    </submittedName>
</protein>
<proteinExistence type="predicted"/>
<dbReference type="EMBL" id="WELI01000005">
    <property type="protein sequence ID" value="KAB7730075.1"/>
    <property type="molecule type" value="Genomic_DNA"/>
</dbReference>
<feature type="domain" description="SPOR" evidence="1">
    <location>
        <begin position="334"/>
        <end position="413"/>
    </location>
</feature>
<dbReference type="InterPro" id="IPR041268">
    <property type="entry name" value="HU-CCDC81_bac_2"/>
</dbReference>
<sequence length="413" mass="44837">MVSVGAYLKKLLYQYDCVVVPELGGFLTHYQKATFVAETGQFLPPRKRLAFNEALRLDDGILTNYIMLHESLTREEALRRIGDFVSELRQHVQLAGSFSVEGIGLFTPNVEGKLQFDPELRHNFFGESFGMSAVQAERVSVLKIEEVEAEEVAPTMALGPVLREEVLEQTPFVHVSRPRPLLRWVAAAALVCTFGALSYLTVVEPGQAMESSLNPANWFRIPSWLKANLHREVKAETATPIVVPAAKEPSPIAMATPAPALPESTPTPTAAPVAAEVVAPEPAAPAVVAKPVAVKVKKVARPVLVKETEKANPFVAEALPESAPETTAPKVEEKRTGPLFTVIAGSFASKQNAVRFQKTLQKAGYADAYVIQPTRKGQLFKVAAIGSPLREEAVASTDSLKKLTGITPFLIKN</sequence>
<reference evidence="2 3" key="1">
    <citation type="submission" date="2019-10" db="EMBL/GenBank/DDBJ databases">
        <title>Rudanella paleaurantiibacter sp. nov., isolated from sludge.</title>
        <authorList>
            <person name="Xu S.Q."/>
        </authorList>
    </citation>
    <scope>NUCLEOTIDE SEQUENCE [LARGE SCALE GENOMIC DNA]</scope>
    <source>
        <strain evidence="2 3">HX-22-17</strain>
    </source>
</reference>
<dbReference type="Proteomes" id="UP000488299">
    <property type="component" value="Unassembled WGS sequence"/>
</dbReference>
<accession>A0A7J5TYD9</accession>
<gene>
    <name evidence="2" type="ORF">F5984_12905</name>
</gene>
<evidence type="ECO:0000313" key="3">
    <source>
        <dbReference type="Proteomes" id="UP000488299"/>
    </source>
</evidence>
<dbReference type="PROSITE" id="PS51724">
    <property type="entry name" value="SPOR"/>
    <property type="match status" value="1"/>
</dbReference>
<comment type="caution">
    <text evidence="2">The sequence shown here is derived from an EMBL/GenBank/DDBJ whole genome shotgun (WGS) entry which is preliminary data.</text>
</comment>
<dbReference type="GO" id="GO:0042834">
    <property type="term" value="F:peptidoglycan binding"/>
    <property type="evidence" value="ECO:0007669"/>
    <property type="project" value="InterPro"/>
</dbReference>
<dbReference type="Pfam" id="PF18175">
    <property type="entry name" value="HU-CCDC81_bac_2"/>
    <property type="match status" value="1"/>
</dbReference>
<dbReference type="Pfam" id="PF18174">
    <property type="entry name" value="HU-CCDC81_bac_1"/>
    <property type="match status" value="1"/>
</dbReference>
<dbReference type="Gene3D" id="3.30.70.1070">
    <property type="entry name" value="Sporulation related repeat"/>
    <property type="match status" value="1"/>
</dbReference>
<evidence type="ECO:0000313" key="2">
    <source>
        <dbReference type="EMBL" id="KAB7730075.1"/>
    </source>
</evidence>
<dbReference type="InterPro" id="IPR036680">
    <property type="entry name" value="SPOR-like_sf"/>
</dbReference>
<organism evidence="2 3">
    <name type="scientific">Rudanella paleaurantiibacter</name>
    <dbReference type="NCBI Taxonomy" id="2614655"/>
    <lineage>
        <taxon>Bacteria</taxon>
        <taxon>Pseudomonadati</taxon>
        <taxon>Bacteroidota</taxon>
        <taxon>Cytophagia</taxon>
        <taxon>Cytophagales</taxon>
        <taxon>Cytophagaceae</taxon>
        <taxon>Rudanella</taxon>
    </lineage>
</organism>